<gene>
    <name evidence="1" type="ORF">Q31b_44520</name>
</gene>
<name>A0A5C6DNA9_9BACT</name>
<organism evidence="1 2">
    <name type="scientific">Novipirellula aureliae</name>
    <dbReference type="NCBI Taxonomy" id="2527966"/>
    <lineage>
        <taxon>Bacteria</taxon>
        <taxon>Pseudomonadati</taxon>
        <taxon>Planctomycetota</taxon>
        <taxon>Planctomycetia</taxon>
        <taxon>Pirellulales</taxon>
        <taxon>Pirellulaceae</taxon>
        <taxon>Novipirellula</taxon>
    </lineage>
</organism>
<comment type="caution">
    <text evidence="1">The sequence shown here is derived from an EMBL/GenBank/DDBJ whole genome shotgun (WGS) entry which is preliminary data.</text>
</comment>
<proteinExistence type="predicted"/>
<dbReference type="Proteomes" id="UP000315471">
    <property type="component" value="Unassembled WGS sequence"/>
</dbReference>
<keyword evidence="2" id="KW-1185">Reference proteome</keyword>
<dbReference type="EMBL" id="SJPY01000007">
    <property type="protein sequence ID" value="TWU37664.1"/>
    <property type="molecule type" value="Genomic_DNA"/>
</dbReference>
<dbReference type="AlphaFoldDB" id="A0A5C6DNA9"/>
<evidence type="ECO:0000313" key="2">
    <source>
        <dbReference type="Proteomes" id="UP000315471"/>
    </source>
</evidence>
<reference evidence="1 2" key="1">
    <citation type="submission" date="2019-02" db="EMBL/GenBank/DDBJ databases">
        <title>Deep-cultivation of Planctomycetes and their phenomic and genomic characterization uncovers novel biology.</title>
        <authorList>
            <person name="Wiegand S."/>
            <person name="Jogler M."/>
            <person name="Boedeker C."/>
            <person name="Pinto D."/>
            <person name="Vollmers J."/>
            <person name="Rivas-Marin E."/>
            <person name="Kohn T."/>
            <person name="Peeters S.H."/>
            <person name="Heuer A."/>
            <person name="Rast P."/>
            <person name="Oberbeckmann S."/>
            <person name="Bunk B."/>
            <person name="Jeske O."/>
            <person name="Meyerdierks A."/>
            <person name="Storesund J.E."/>
            <person name="Kallscheuer N."/>
            <person name="Luecker S."/>
            <person name="Lage O.M."/>
            <person name="Pohl T."/>
            <person name="Merkel B.J."/>
            <person name="Hornburger P."/>
            <person name="Mueller R.-W."/>
            <person name="Bruemmer F."/>
            <person name="Labrenz M."/>
            <person name="Spormann A.M."/>
            <person name="Op Den Camp H."/>
            <person name="Overmann J."/>
            <person name="Amann R."/>
            <person name="Jetten M.S.M."/>
            <person name="Mascher T."/>
            <person name="Medema M.H."/>
            <person name="Devos D.P."/>
            <person name="Kaster A.-K."/>
            <person name="Ovreas L."/>
            <person name="Rohde M."/>
            <person name="Galperin M.Y."/>
            <person name="Jogler C."/>
        </authorList>
    </citation>
    <scope>NUCLEOTIDE SEQUENCE [LARGE SCALE GENOMIC DNA]</scope>
    <source>
        <strain evidence="1 2">Q31b</strain>
    </source>
</reference>
<accession>A0A5C6DNA9</accession>
<protein>
    <submittedName>
        <fullName evidence="1">Uncharacterized protein</fullName>
    </submittedName>
</protein>
<evidence type="ECO:0000313" key="1">
    <source>
        <dbReference type="EMBL" id="TWU37664.1"/>
    </source>
</evidence>
<sequence>MDDSLIGTVAVSSLTDARIEDLADRAVEDDGFAKRRGEEGGSGWIRGGGGAATNLTNRHEWLRGWLSRFGGGEIGGEGGSGWIARLKGAGGRPRISPIDTNGCGDGCRVFLGGGDRGGGWLRVDRASEGVGEGAATNLTNRLKWGQRGGSSLSQL</sequence>